<dbReference type="RefSeq" id="WP_012874861.1">
    <property type="nucleotide sequence ID" value="NC_013525.1"/>
</dbReference>
<comment type="similarity">
    <text evidence="2">Belongs to the RbfA family.</text>
</comment>
<evidence type="ECO:0000313" key="4">
    <source>
        <dbReference type="Proteomes" id="UP000000323"/>
    </source>
</evidence>
<dbReference type="Gene3D" id="3.30.300.20">
    <property type="match status" value="1"/>
</dbReference>
<dbReference type="STRING" id="525904.Tter_0909"/>
<dbReference type="KEGG" id="ttr:Tter_0909"/>
<proteinExistence type="inferred from homology"/>
<gene>
    <name evidence="2" type="primary">rbfA</name>
    <name evidence="3" type="ordered locus">Tter_0909</name>
</gene>
<dbReference type="HOGENOM" id="CLU_089475_6_3_0"/>
<dbReference type="InterPro" id="IPR000238">
    <property type="entry name" value="RbfA"/>
</dbReference>
<organism evidence="3 4">
    <name type="scientific">Thermobaculum terrenum (strain ATCC BAA-798 / CCMEE 7001 / YNP1)</name>
    <dbReference type="NCBI Taxonomy" id="525904"/>
    <lineage>
        <taxon>Bacteria</taxon>
        <taxon>Bacillati</taxon>
        <taxon>Chloroflexota</taxon>
        <taxon>Chloroflexia</taxon>
        <taxon>Candidatus Thermobaculales</taxon>
        <taxon>Candidatus Thermobaculaceae</taxon>
        <taxon>Thermobaculum</taxon>
    </lineage>
</organism>
<dbReference type="AlphaFoldDB" id="D1CFX0"/>
<protein>
    <recommendedName>
        <fullName evidence="2">Ribosome-binding factor A</fullName>
    </recommendedName>
</protein>
<dbReference type="EMBL" id="CP001825">
    <property type="protein sequence ID" value="ACZ41826.1"/>
    <property type="molecule type" value="Genomic_DNA"/>
</dbReference>
<dbReference type="OrthoDB" id="307788at2"/>
<keyword evidence="4" id="KW-1185">Reference proteome</keyword>
<evidence type="ECO:0000313" key="3">
    <source>
        <dbReference type="EMBL" id="ACZ41826.1"/>
    </source>
</evidence>
<keyword evidence="2" id="KW-0963">Cytoplasm</keyword>
<dbReference type="GO" id="GO:0043024">
    <property type="term" value="F:ribosomal small subunit binding"/>
    <property type="evidence" value="ECO:0007669"/>
    <property type="project" value="TreeGrafter"/>
</dbReference>
<dbReference type="HAMAP" id="MF_00003">
    <property type="entry name" value="RbfA"/>
    <property type="match status" value="1"/>
</dbReference>
<dbReference type="GO" id="GO:0030490">
    <property type="term" value="P:maturation of SSU-rRNA"/>
    <property type="evidence" value="ECO:0007669"/>
    <property type="project" value="UniProtKB-UniRule"/>
</dbReference>
<comment type="subcellular location">
    <subcellularLocation>
        <location evidence="2">Cytoplasm</location>
    </subcellularLocation>
</comment>
<reference evidence="4" key="1">
    <citation type="journal article" date="2010" name="Stand. Genomic Sci.">
        <title>Complete genome sequence of 'Thermobaculum terrenum' type strain (YNP1).</title>
        <authorList>
            <person name="Kiss H."/>
            <person name="Cleland D."/>
            <person name="Lapidus A."/>
            <person name="Lucas S."/>
            <person name="Glavina Del Rio T."/>
            <person name="Nolan M."/>
            <person name="Tice H."/>
            <person name="Han C."/>
            <person name="Goodwin L."/>
            <person name="Pitluck S."/>
            <person name="Liolios K."/>
            <person name="Ivanova N."/>
            <person name="Mavromatis K."/>
            <person name="Ovchinnikova G."/>
            <person name="Pati A."/>
            <person name="Chen A."/>
            <person name="Palaniappan K."/>
            <person name="Land M."/>
            <person name="Hauser L."/>
            <person name="Chang Y."/>
            <person name="Jeffries C."/>
            <person name="Lu M."/>
            <person name="Brettin T."/>
            <person name="Detter J."/>
            <person name="Goker M."/>
            <person name="Tindall B."/>
            <person name="Beck B."/>
            <person name="McDermott T."/>
            <person name="Woyke T."/>
            <person name="Bristow J."/>
            <person name="Eisen J."/>
            <person name="Markowitz V."/>
            <person name="Hugenholtz P."/>
            <person name="Kyrpides N."/>
            <person name="Klenk H."/>
            <person name="Cheng J."/>
        </authorList>
    </citation>
    <scope>NUCLEOTIDE SEQUENCE [LARGE SCALE GENOMIC DNA]</scope>
    <source>
        <strain evidence="4">ATCC BAA-798 / YNP1</strain>
    </source>
</reference>
<dbReference type="GO" id="GO:0005829">
    <property type="term" value="C:cytosol"/>
    <property type="evidence" value="ECO:0007669"/>
    <property type="project" value="TreeGrafter"/>
</dbReference>
<dbReference type="InterPro" id="IPR023799">
    <property type="entry name" value="RbfA_dom_sf"/>
</dbReference>
<dbReference type="NCBIfam" id="TIGR00082">
    <property type="entry name" value="rbfA"/>
    <property type="match status" value="1"/>
</dbReference>
<dbReference type="InterPro" id="IPR015946">
    <property type="entry name" value="KH_dom-like_a/b"/>
</dbReference>
<dbReference type="PANTHER" id="PTHR33515:SF1">
    <property type="entry name" value="RIBOSOME-BINDING FACTOR A, CHLOROPLASTIC-RELATED"/>
    <property type="match status" value="1"/>
</dbReference>
<keyword evidence="1 2" id="KW-0690">Ribosome biogenesis</keyword>
<name>D1CFX0_THET1</name>
<dbReference type="eggNOG" id="COG0858">
    <property type="taxonomic scope" value="Bacteria"/>
</dbReference>
<evidence type="ECO:0000256" key="1">
    <source>
        <dbReference type="ARBA" id="ARBA00022517"/>
    </source>
</evidence>
<dbReference type="Proteomes" id="UP000000323">
    <property type="component" value="Chromosome 1"/>
</dbReference>
<dbReference type="Pfam" id="PF02033">
    <property type="entry name" value="RBFA"/>
    <property type="match status" value="1"/>
</dbReference>
<comment type="subunit">
    <text evidence="2">Monomer. Binds 30S ribosomal subunits, but not 50S ribosomal subunits or 70S ribosomes.</text>
</comment>
<comment type="function">
    <text evidence="2">One of several proteins that assist in the late maturation steps of the functional core of the 30S ribosomal subunit. Associates with free 30S ribosomal subunits (but not with 30S subunits that are part of 70S ribosomes or polysomes). Required for efficient processing of 16S rRNA. May interact with the 5'-terminal helix region of 16S rRNA.</text>
</comment>
<dbReference type="PANTHER" id="PTHR33515">
    <property type="entry name" value="RIBOSOME-BINDING FACTOR A, CHLOROPLASTIC-RELATED"/>
    <property type="match status" value="1"/>
</dbReference>
<evidence type="ECO:0000256" key="2">
    <source>
        <dbReference type="HAMAP-Rule" id="MF_00003"/>
    </source>
</evidence>
<sequence>MSRRTEQVAQEIKRHISELLVQEVRDPRIGFVTVTAVEVSPDLEHATIHVSVLGSEEDEKETMKALRRASGFLRSELAKRIRLRKMAELRFEPDRSAAEAIRISQLLNEVLPPDDRQKESE</sequence>
<dbReference type="SUPFAM" id="SSF89919">
    <property type="entry name" value="Ribosome-binding factor A, RbfA"/>
    <property type="match status" value="1"/>
</dbReference>
<accession>D1CFX0</accession>